<keyword evidence="8" id="KW-0378">Hydrolase</keyword>
<keyword evidence="3" id="KW-0945">Host-virus interaction</keyword>
<keyword evidence="10" id="KW-0946">Virion</keyword>
<evidence type="ECO:0000256" key="13">
    <source>
        <dbReference type="SAM" id="MobiDB-lite"/>
    </source>
</evidence>
<dbReference type="GO" id="GO:0039693">
    <property type="term" value="P:viral DNA genome replication"/>
    <property type="evidence" value="ECO:0007669"/>
    <property type="project" value="InterPro"/>
</dbReference>
<dbReference type="GO" id="GO:0019784">
    <property type="term" value="F:deNEDDylase activity"/>
    <property type="evidence" value="ECO:0007669"/>
    <property type="project" value="InterPro"/>
</dbReference>
<evidence type="ECO:0000256" key="11">
    <source>
        <dbReference type="ARBA" id="ARBA00022876"/>
    </source>
</evidence>
<keyword evidence="1" id="KW-1048">Host nucleus</keyword>
<dbReference type="EMBL" id="MH709366">
    <property type="protein sequence ID" value="QCA46882.1"/>
    <property type="molecule type" value="Genomic_DNA"/>
</dbReference>
<evidence type="ECO:0000256" key="3">
    <source>
        <dbReference type="ARBA" id="ARBA00022581"/>
    </source>
</evidence>
<evidence type="ECO:0000256" key="12">
    <source>
        <dbReference type="ARBA" id="ARBA00023200"/>
    </source>
</evidence>
<evidence type="ECO:0000256" key="7">
    <source>
        <dbReference type="ARBA" id="ARBA00022786"/>
    </source>
</evidence>
<evidence type="ECO:0000256" key="5">
    <source>
        <dbReference type="ARBA" id="ARBA00022670"/>
    </source>
</evidence>
<keyword evidence="11" id="KW-1127">Modulation of host ubiquitin pathway by viral deubiquitinase</keyword>
<dbReference type="InterPro" id="IPR005210">
    <property type="entry name" value="Herpes_LT_deneddylase"/>
</dbReference>
<dbReference type="SUPFAM" id="SSF54001">
    <property type="entry name" value="Cysteine proteinases"/>
    <property type="match status" value="1"/>
</dbReference>
<keyword evidence="6" id="KW-0677">Repeat</keyword>
<dbReference type="GO" id="GO:0006508">
    <property type="term" value="P:proteolysis"/>
    <property type="evidence" value="ECO:0007669"/>
    <property type="project" value="UniProtKB-KW"/>
</dbReference>
<keyword evidence="4" id="KW-1130">Modulation of host ubiquitin pathway by virus</keyword>
<keyword evidence="9" id="KW-0788">Thiol protease</keyword>
<dbReference type="GO" id="GO:0004843">
    <property type="term" value="F:cysteine-type deubiquitinase activity"/>
    <property type="evidence" value="ECO:0007669"/>
    <property type="project" value="InterPro"/>
</dbReference>
<keyword evidence="5" id="KW-0645">Protease</keyword>
<evidence type="ECO:0000313" key="15">
    <source>
        <dbReference type="EMBL" id="QCA46882.1"/>
    </source>
</evidence>
<organismHost>
    <name type="scientific">Homo sapiens</name>
    <name type="common">Human</name>
    <dbReference type="NCBI Taxonomy" id="9606"/>
</organismHost>
<proteinExistence type="inferred from homology"/>
<evidence type="ECO:0000256" key="1">
    <source>
        <dbReference type="ARBA" id="ARBA00022562"/>
    </source>
</evidence>
<keyword evidence="7" id="KW-0833">Ubl conjugation pathway</keyword>
<evidence type="ECO:0000256" key="4">
    <source>
        <dbReference type="ARBA" id="ARBA00022662"/>
    </source>
</evidence>
<feature type="region of interest" description="Disordered" evidence="13">
    <location>
        <begin position="2630"/>
        <end position="2651"/>
    </location>
</feature>
<protein>
    <submittedName>
        <fullName evidence="15">ORF22</fullName>
    </submittedName>
</protein>
<evidence type="ECO:0000256" key="6">
    <source>
        <dbReference type="ARBA" id="ARBA00022737"/>
    </source>
</evidence>
<dbReference type="InterPro" id="IPR038765">
    <property type="entry name" value="Papain-like_cys_pep_sf"/>
</dbReference>
<dbReference type="GO" id="GO:0044423">
    <property type="term" value="C:virion component"/>
    <property type="evidence" value="ECO:0007669"/>
    <property type="project" value="UniProtKB-KW"/>
</dbReference>
<evidence type="ECO:0000256" key="10">
    <source>
        <dbReference type="ARBA" id="ARBA00022844"/>
    </source>
</evidence>
<evidence type="ECO:0000256" key="9">
    <source>
        <dbReference type="ARBA" id="ARBA00022807"/>
    </source>
</evidence>
<evidence type="ECO:0000259" key="14">
    <source>
        <dbReference type="PROSITE" id="PS51521"/>
    </source>
</evidence>
<dbReference type="HAMAP" id="MF_04044">
    <property type="entry name" value="HSV_LTP"/>
    <property type="match status" value="1"/>
</dbReference>
<gene>
    <name evidence="15" type="primary">ORF22</name>
</gene>
<keyword evidence="2" id="KW-0920">Virion tegument</keyword>
<dbReference type="InterPro" id="IPR006928">
    <property type="entry name" value="Herpes_teg_USP"/>
</dbReference>
<organism evidence="15">
    <name type="scientific">Human herpesvirus 3</name>
    <name type="common">HHV-3</name>
    <name type="synonym">Varicella-zoster virus</name>
    <dbReference type="NCBI Taxonomy" id="10335"/>
    <lineage>
        <taxon>Viruses</taxon>
        <taxon>Duplodnaviria</taxon>
        <taxon>Heunggongvirae</taxon>
        <taxon>Peploviricota</taxon>
        <taxon>Herviviricetes</taxon>
        <taxon>Herpesvirales</taxon>
        <taxon>Orthoherpesviridae</taxon>
        <taxon>Alphaherpesvirinae</taxon>
        <taxon>Varicellovirus</taxon>
        <taxon>Varicellovirus humanalpha3</taxon>
    </lineage>
</organism>
<dbReference type="Gene3D" id="3.90.70.120">
    <property type="match status" value="1"/>
</dbReference>
<feature type="domain" description="Peptidase C76" evidence="14">
    <location>
        <begin position="12"/>
        <end position="237"/>
    </location>
</feature>
<reference evidence="15" key="1">
    <citation type="submission" date="2018-08" db="EMBL/GenBank/DDBJ databases">
        <title>Analysis of the reiteration regions (R1 to R5) of varicella-zoster virus.</title>
        <authorList>
            <person name="Depledge D.P."/>
            <person name="Jensen N.J."/>
            <person name="Breuer J."/>
            <person name="Schmid S."/>
        </authorList>
    </citation>
    <scope>NUCLEOTIDE SEQUENCE</scope>
    <source>
        <strain evidence="15">KPZ13-258</strain>
    </source>
</reference>
<dbReference type="Pfam" id="PF03586">
    <property type="entry name" value="Herpes_UL36"/>
    <property type="match status" value="1"/>
</dbReference>
<accession>A0A4D6FBA2</accession>
<dbReference type="GO" id="GO:0039648">
    <property type="term" value="P:symbiont-mediated perturbation of host ubiquitin-like protein modification"/>
    <property type="evidence" value="ECO:0007669"/>
    <property type="project" value="UniProtKB-KW"/>
</dbReference>
<evidence type="ECO:0000256" key="2">
    <source>
        <dbReference type="ARBA" id="ARBA00022580"/>
    </source>
</evidence>
<evidence type="ECO:0000256" key="8">
    <source>
        <dbReference type="ARBA" id="ARBA00022801"/>
    </source>
</evidence>
<dbReference type="Pfam" id="PF04843">
    <property type="entry name" value="Herpes_teg_N"/>
    <property type="match status" value="1"/>
</dbReference>
<dbReference type="InterPro" id="IPR034702">
    <property type="entry name" value="HSV_LTP"/>
</dbReference>
<sequence length="2763" mass="306350">MDIIPPIAVTVAGVGSRNQFDGALGPASGLSCLRTSLSFLHMTYAHGINATLSSDMIDGCLQEGAAWTTDLSNMGRGVPDMCALVDLPNRISYIKLGDTTSTCCVLSRIYGDSHFFTVPDEGFMCTQIPARAFFDDVWMGREESYTIITVDSTGMAIYRQGNISFIFDPHGHGTIGQAVVVRVNTTDVYSYIASEYTHRPDNVESQWAAALVFFVTANDGPVSEEALSSAVTLIYGSCDTYFTDEQYCEKLVTAQHPLLLSPPNSTTIVLNKSSIVPLHQNVGESVSLEATLHSTLTNTVALDPRCSYSEVDPWHAVLETTSTGSGVLDCRRRRRPSWTPPSSEENLACIDDGLVNNTHSTDNLHKPAKKVLKFKPTVDVPDKTQVAHVLPRLREVANTPDVVLNVSNVDTPESSPTFSRNMNVGSSLKDRKPFLFEQSGDVNMVVEKLLQHGHEISNGYVQNAVGTLDTVITGHTNVPIWVTRPLVMPDEKDPLELFINLTILRLTGFVVENGTRTHHGATSVVSDFIGPLGEILTGFPSAAELIRVTSLILTNMPGAEYAIKTVLRKKCTIGMLIIAKFGLVAMRVQDTTGALHAELDVLEADLGGSSPIDLYSRLSTGLISILNSPIISHPGLFAELIPTRTGSLSERIRLLCELVSARETRYMREHTALVSSVKALENALRSTRNKIDAIQIPEVPQEPPEETDIPPEELIRRVYEIRSEVTMLLTSAVTEYFTRGVLYSTRALIAEQSPRRFRVATASTAPIQRLLDSLPEFDAKLTAIISSLSIHPPPETIQNLPVVSLLKELIKEGEDLNTDTALVSWLSVVGEAQTAGYLSRREFDELSRTIKTINTRATQRASAEAELSCFNTLSAAVDQAVKDYETYNNGEVKYPEITRDDLLATIVRATDDLVRQIKILSDPMIQSGLQPSIKRRLETRLKEVQTYANEARTTQDTIKSRKQAAYNKLGGLLRPVTGFVGLRAAVDLLPELASELDVQGALVNLRTKVLEAPVEIRSQLTGDFWALFNQYRDILEHPGNARTSVLGGLGACFTAIIEIVPIPTEYRPSLLAFFGDVADVLASDIATVSTNPESESAINAVVATLSKATLVSSTAPALSFVLSLYKKYQALQQEITNTHKLTELQKQLGDDFSTLAVSSGHLKFISSSNVDDYEINDAILSIQTNVHALMDTVKLVEVELQKLPPHCIAGTSTLSRVVKDLHKLVTMAHEKKEQAKVLITDCERAHKQQTTRVLYERWTRDIIACLEAMETRHVFNGTELARLRDMAAAGGFDIHAVYPQARQVVAACETTAVTALDTVFRHNPHTPENTNIPPPLALLRGLTWFDDFSITAPVFTVMFPGVSIEGLLLLMRIRAVVLLSADTSINGIPNYRDMILRTSGDLLQIPALAGYVDFYTRSYDQFITESVTLSELRADIRQAAGAKLTEANKALEEVTHVRAHETAKLALKEGVFITLPSEGLLIRAIEYFTTFDHKRFIGTAYERVLQTMVDRDLKEANAELAQFRMVCQATKNRAIQILQNIVDTANATEQQEDVDFTNLKTLLKLTPPPKTIALAIDRSTSVQDIVTQFALLLGRLEEETGTLDIQAVDWMYQARNIIDSHPLSVRIDGTGPLHTYKDRVDKLYALRTKLDLLRRRIETGEVTWDDAWTTFKRETGDMLASGDTYATSVDSIKALQASASVVDMLCSEPEFFLLPVETKNRLQKKQQERKTALDVVLQKQRQFEETASRLRALIERIPTESDHDVLRMLLHEFDQFTHLPIWIKTQYMTFRNLLMVRLGLYASYAEIFPPASPNGVFAPIPAMSGVCLEDQSRCIRARVAAFMGEASVVQTFREARSSIDALFGKNLTFYLDTDGVPLRYRVCYKSVGVKLGTMLCSQGGLSLRPALPDEGIVEETTLSALRVANEVNELRIEYESAIKSGFSAFSTFVRHRHAEWGKTNARRAIAEIYAGLITTTLTRQYGVHWDKLIYSFEKHHLTSVMGNGLTKPIQRRGDVRVLELTLSDIVTILVATTPVHLLNFARLDLIKQHEYMARTLRPVIEAAFRGRLLVRSLDGDPKGNARAFFNAAPSKHKLPLALGSNQDPTGGRIFAFRMADWKLVKMPQKITDPFAPWQLSPPPGVKANVDAVTRIMATDRLATITVLGRMCLPPISLVSMWNTLQPEEFAYRTQDDVDIIVDARLDLSSTLNARFDTAPSNTTLEWNTDRKVITDAYIQTGATTVFTVTGAAPTHVSNVTAFDIATTAILFGAPLVIAMELTSVFSQNSGLTLGLKLFDSRHMATDSGISSAVSPDIVSWGLRLLHMDPHPIENACLIVQLEKLSALIANKPLTNNPPCLLLLDEHMNPSYVLWERKDSIPAPDYVVFWGPESLIDLPYIDSDEDSFPSCPDDPFYSQIIAGYAPQGPPNLDTTDFYPTEPLFKSPVQVVRSSKCKKMPVQPVQPAQPAQPVQPVQPVQPAQPIEPGTQIVVQNFKKPQSVKTTLSQKDIPLYVETESETAVLIPKQLTTSIKTTVCKSITPPNNQLSDWKNNPQQNQTLNQAFNKPILEITSIPTDDSISYRTWIEKSNQTQKRHQNDPRMYNSKTVFHPVNNQLPSWVDTAADAPQTDLLTNYKTRQPSPNFPRDVHTWGVSSNPFNSPNRDLYESDFSEPSDGYSSESENSIVLSLDEHRSCRVPRHVRVVNADVVTGRRYVRGTALGALALLSQACRRMIDNVRYTRKLLMDHTEDIFQGLGYVKLLLDGTYI</sequence>
<name>A0A4D6FBA2_HHV3</name>
<dbReference type="PROSITE" id="PS51521">
    <property type="entry name" value="HTUSP"/>
    <property type="match status" value="1"/>
</dbReference>
<keyword evidence="12" id="KW-1035">Host cytoplasm</keyword>